<dbReference type="RefSeq" id="WP_342723041.1">
    <property type="nucleotide sequence ID" value="NZ_FNZZ01000001.1"/>
</dbReference>
<dbReference type="PANTHER" id="PTHR36919">
    <property type="entry name" value="BLR1215 PROTEIN"/>
    <property type="match status" value="1"/>
</dbReference>
<feature type="chain" id="PRO_5011434225" evidence="1">
    <location>
        <begin position="26"/>
        <end position="147"/>
    </location>
</feature>
<proteinExistence type="predicted"/>
<dbReference type="InterPro" id="IPR019223">
    <property type="entry name" value="DUF2147"/>
</dbReference>
<dbReference type="AlphaFoldDB" id="A0A1H7GCX3"/>
<dbReference type="PANTHER" id="PTHR36919:SF2">
    <property type="entry name" value="BLL6627 PROTEIN"/>
    <property type="match status" value="1"/>
</dbReference>
<keyword evidence="1" id="KW-0732">Signal</keyword>
<dbReference type="Proteomes" id="UP000199214">
    <property type="component" value="Unassembled WGS sequence"/>
</dbReference>
<organism evidence="3 4">
    <name type="scientific">Sphingomonas palmae</name>
    <dbReference type="NCBI Taxonomy" id="1855283"/>
    <lineage>
        <taxon>Bacteria</taxon>
        <taxon>Pseudomonadati</taxon>
        <taxon>Pseudomonadota</taxon>
        <taxon>Alphaproteobacteria</taxon>
        <taxon>Sphingomonadales</taxon>
        <taxon>Sphingomonadaceae</taxon>
        <taxon>Sphingomonas</taxon>
    </lineage>
</organism>
<protein>
    <submittedName>
        <fullName evidence="3">Uncharacterized conserved protein, DUF2147 family</fullName>
    </submittedName>
</protein>
<evidence type="ECO:0000256" key="1">
    <source>
        <dbReference type="SAM" id="SignalP"/>
    </source>
</evidence>
<reference evidence="4" key="1">
    <citation type="submission" date="2016-10" db="EMBL/GenBank/DDBJ databases">
        <authorList>
            <person name="Varghese N."/>
            <person name="Submissions S."/>
        </authorList>
    </citation>
    <scope>NUCLEOTIDE SEQUENCE [LARGE SCALE GENOMIC DNA]</scope>
    <source>
        <strain evidence="4">JS21-1</strain>
    </source>
</reference>
<feature type="signal peptide" evidence="1">
    <location>
        <begin position="1"/>
        <end position="25"/>
    </location>
</feature>
<sequence>MTMVGRIATWAMGLAALAIGGAAAAAEPAPSASIYGTWINPYHSVAVRTLPCADRLCGRVVWASREAQQDARDGNVPNLIGTSLLENYRPTGARSWAGTVFVPDMGRHFYSLIEQVDDSNMRVRGCILHGLLCKSQVWQRVSELPRG</sequence>
<dbReference type="EMBL" id="FNZZ01000001">
    <property type="protein sequence ID" value="SEK35979.1"/>
    <property type="molecule type" value="Genomic_DNA"/>
</dbReference>
<keyword evidence="4" id="KW-1185">Reference proteome</keyword>
<dbReference type="Pfam" id="PF09917">
    <property type="entry name" value="DUF2147"/>
    <property type="match status" value="1"/>
</dbReference>
<evidence type="ECO:0000259" key="2">
    <source>
        <dbReference type="Pfam" id="PF09917"/>
    </source>
</evidence>
<name>A0A1H7GCX3_9SPHN</name>
<evidence type="ECO:0000313" key="4">
    <source>
        <dbReference type="Proteomes" id="UP000199214"/>
    </source>
</evidence>
<dbReference type="STRING" id="1855283.SAMN05216382_0255"/>
<gene>
    <name evidence="3" type="ORF">SAMN05216382_0255</name>
</gene>
<evidence type="ECO:0000313" key="3">
    <source>
        <dbReference type="EMBL" id="SEK35979.1"/>
    </source>
</evidence>
<feature type="domain" description="DUF2147" evidence="2">
    <location>
        <begin position="36"/>
        <end position="140"/>
    </location>
</feature>
<dbReference type="Gene3D" id="2.40.128.520">
    <property type="match status" value="1"/>
</dbReference>
<accession>A0A1H7GCX3</accession>